<dbReference type="InterPro" id="IPR028098">
    <property type="entry name" value="Glyco_trans_4-like_N"/>
</dbReference>
<name>A0A545TG91_9PROT</name>
<proteinExistence type="predicted"/>
<reference evidence="3 4" key="1">
    <citation type="submission" date="2019-06" db="EMBL/GenBank/DDBJ databases">
        <title>Whole genome sequence for Rhodospirillaceae sp. R148.</title>
        <authorList>
            <person name="Wang G."/>
        </authorList>
    </citation>
    <scope>NUCLEOTIDE SEQUENCE [LARGE SCALE GENOMIC DNA]</scope>
    <source>
        <strain evidence="3 4">R148</strain>
    </source>
</reference>
<dbReference type="Pfam" id="PF13579">
    <property type="entry name" value="Glyco_trans_4_4"/>
    <property type="match status" value="1"/>
</dbReference>
<sequence>MKILMVSWFFPPANTIGAVRMGRMARFLSQQGHDLKVLAAADLPFPKTLPLEIAEEQVVYARWSDVNALPDRLTDAAKAVLRPFLSPGKAPEGGPVTEMANQASASRGASESPGALKRLRSTLGGFYSNAVNLPDARIGWMPHAVRKGRTLLSGWTPDVIYATAPPFTGLLIGYRLSKQFNVPLVTELRDRWVDDPYDPPPGWRLRIDGILERRVIARSSALVTVSEPWAEDYRAKYGKPVTVVYNGYDPEVLKDATSLGSPDKPALRIVYTGGIYPGKRDPAPLFAAMQSLGLGPDRIRIDFYGTNPDHVWPIAKRYDVEALVEVQPPVTHREAVELQQNADILLLMQWNDPREQGNVPGKLFEYMGARRPILLLGLENGVPAAFLREREAGFYGANPEVIAKQLEVWIDMKRKGGIPPLPESSRSGLARDDQYRKLNAFLGEIIPPRGE</sequence>
<organism evidence="3 4">
    <name type="scientific">Denitrobaculum tricleocarpae</name>
    <dbReference type="NCBI Taxonomy" id="2591009"/>
    <lineage>
        <taxon>Bacteria</taxon>
        <taxon>Pseudomonadati</taxon>
        <taxon>Pseudomonadota</taxon>
        <taxon>Alphaproteobacteria</taxon>
        <taxon>Rhodospirillales</taxon>
        <taxon>Rhodospirillaceae</taxon>
        <taxon>Denitrobaculum</taxon>
    </lineage>
</organism>
<keyword evidence="3" id="KW-0808">Transferase</keyword>
<feature type="domain" description="Glycosyltransferase subfamily 4-like N-terminal" evidence="2">
    <location>
        <begin position="132"/>
        <end position="247"/>
    </location>
</feature>
<feature type="region of interest" description="Disordered" evidence="1">
    <location>
        <begin position="89"/>
        <end position="114"/>
    </location>
</feature>
<protein>
    <submittedName>
        <fullName evidence="3">Glycosyltransferase family 4 protein</fullName>
    </submittedName>
</protein>
<evidence type="ECO:0000259" key="2">
    <source>
        <dbReference type="Pfam" id="PF13579"/>
    </source>
</evidence>
<feature type="compositionally biased region" description="Polar residues" evidence="1">
    <location>
        <begin position="99"/>
        <end position="109"/>
    </location>
</feature>
<dbReference type="SUPFAM" id="SSF53756">
    <property type="entry name" value="UDP-Glycosyltransferase/glycogen phosphorylase"/>
    <property type="match status" value="1"/>
</dbReference>
<dbReference type="Proteomes" id="UP000315252">
    <property type="component" value="Unassembled WGS sequence"/>
</dbReference>
<dbReference type="Gene3D" id="3.40.50.2000">
    <property type="entry name" value="Glycogen Phosphorylase B"/>
    <property type="match status" value="2"/>
</dbReference>
<dbReference type="AlphaFoldDB" id="A0A545TG91"/>
<dbReference type="RefSeq" id="WP_142898517.1">
    <property type="nucleotide sequence ID" value="NZ_ML660059.1"/>
</dbReference>
<dbReference type="GO" id="GO:0016757">
    <property type="term" value="F:glycosyltransferase activity"/>
    <property type="evidence" value="ECO:0007669"/>
    <property type="project" value="UniProtKB-ARBA"/>
</dbReference>
<comment type="caution">
    <text evidence="3">The sequence shown here is derived from an EMBL/GenBank/DDBJ whole genome shotgun (WGS) entry which is preliminary data.</text>
</comment>
<dbReference type="PANTHER" id="PTHR12526">
    <property type="entry name" value="GLYCOSYLTRANSFERASE"/>
    <property type="match status" value="1"/>
</dbReference>
<dbReference type="EMBL" id="VHSH01000008">
    <property type="protein sequence ID" value="TQV76254.1"/>
    <property type="molecule type" value="Genomic_DNA"/>
</dbReference>
<accession>A0A545TG91</accession>
<dbReference type="OrthoDB" id="9787293at2"/>
<evidence type="ECO:0000313" key="4">
    <source>
        <dbReference type="Proteomes" id="UP000315252"/>
    </source>
</evidence>
<keyword evidence="4" id="KW-1185">Reference proteome</keyword>
<gene>
    <name evidence="3" type="ORF">FKG95_21725</name>
</gene>
<evidence type="ECO:0000313" key="3">
    <source>
        <dbReference type="EMBL" id="TQV76254.1"/>
    </source>
</evidence>
<evidence type="ECO:0000256" key="1">
    <source>
        <dbReference type="SAM" id="MobiDB-lite"/>
    </source>
</evidence>